<dbReference type="OrthoDB" id="389767at2"/>
<dbReference type="Proteomes" id="UP000294309">
    <property type="component" value="Chromosome"/>
</dbReference>
<proteinExistence type="predicted"/>
<reference evidence="1 2" key="1">
    <citation type="submission" date="2019-03" db="EMBL/GenBank/DDBJ databases">
        <title>Complete genome sequence of Spiroplasma gladiatoris TG-1 (DSM 22552).</title>
        <authorList>
            <person name="Lin Y.-C."/>
            <person name="Chou L."/>
            <person name="Kuo C.-H."/>
        </authorList>
    </citation>
    <scope>NUCLEOTIDE SEQUENCE [LARGE SCALE GENOMIC DNA]</scope>
    <source>
        <strain evidence="1 2">TG-1</strain>
    </source>
</reference>
<accession>A0A4P7AHP5</accession>
<protein>
    <submittedName>
        <fullName evidence="1">Uncharacterized protein</fullName>
    </submittedName>
</protein>
<organism evidence="1 2">
    <name type="scientific">Spiroplasma gladiatoris</name>
    <dbReference type="NCBI Taxonomy" id="2143"/>
    <lineage>
        <taxon>Bacteria</taxon>
        <taxon>Bacillati</taxon>
        <taxon>Mycoplasmatota</taxon>
        <taxon>Mollicutes</taxon>
        <taxon>Entomoplasmatales</taxon>
        <taxon>Spiroplasmataceae</taxon>
        <taxon>Spiroplasma</taxon>
    </lineage>
</organism>
<dbReference type="AlphaFoldDB" id="A0A4P7AHP5"/>
<keyword evidence="2" id="KW-1185">Reference proteome</keyword>
<gene>
    <name evidence="1" type="ORF">SGLAD_v1c07660</name>
</gene>
<name>A0A4P7AHP5_9MOLU</name>
<evidence type="ECO:0000313" key="1">
    <source>
        <dbReference type="EMBL" id="QBQ07965.1"/>
    </source>
</evidence>
<evidence type="ECO:0000313" key="2">
    <source>
        <dbReference type="Proteomes" id="UP000294309"/>
    </source>
</evidence>
<sequence>MFGKLVEDINKKFTKKTQIYKINDLKFSWEFEGIIELVNINNLITFCENVFKKQFNKQQSDDIFLKISNTRKLFKSHIDIVKKLIDNKTINVSKEYLNSFYWNFKTFIEEVFFNYLFYNHIHNDILYNNTFYDIDLFYEWKFLVLKKSVLDRKLIYLRSVHQINHEYQWLIDQLKYEINQIIFNIKTAKLKAII</sequence>
<dbReference type="KEGG" id="sgq:SGLAD_v1c07660"/>
<dbReference type="RefSeq" id="WP_134297786.1">
    <property type="nucleotide sequence ID" value="NZ_CP038013.1"/>
</dbReference>
<dbReference type="EMBL" id="CP038013">
    <property type="protein sequence ID" value="QBQ07965.1"/>
    <property type="molecule type" value="Genomic_DNA"/>
</dbReference>